<dbReference type="PANTHER" id="PTHR14905">
    <property type="entry name" value="NG37"/>
    <property type="match status" value="1"/>
</dbReference>
<keyword evidence="4" id="KW-1185">Reference proteome</keyword>
<dbReference type="EMBL" id="JAVHNR010000010">
    <property type="protein sequence ID" value="KAK6331836.1"/>
    <property type="molecule type" value="Genomic_DNA"/>
</dbReference>
<evidence type="ECO:0000313" key="3">
    <source>
        <dbReference type="EMBL" id="KAK6331836.1"/>
    </source>
</evidence>
<feature type="domain" description="Hemicentin/VWA7 galactose-binding" evidence="1">
    <location>
        <begin position="410"/>
        <end position="493"/>
    </location>
</feature>
<dbReference type="InterPro" id="IPR052577">
    <property type="entry name" value="VWA7"/>
</dbReference>
<dbReference type="Pfam" id="PF25107">
    <property type="entry name" value="VWA7_N"/>
    <property type="match status" value="1"/>
</dbReference>
<comment type="caution">
    <text evidence="3">The sequence shown here is derived from an EMBL/GenBank/DDBJ whole genome shotgun (WGS) entry which is preliminary data.</text>
</comment>
<reference evidence="3 4" key="1">
    <citation type="submission" date="2019-10" db="EMBL/GenBank/DDBJ databases">
        <authorList>
            <person name="Palmer J.M."/>
        </authorList>
    </citation>
    <scope>NUCLEOTIDE SEQUENCE [LARGE SCALE GENOMIC DNA]</scope>
    <source>
        <strain evidence="3 4">TWF718</strain>
    </source>
</reference>
<dbReference type="InterPro" id="IPR056475">
    <property type="entry name" value="GBD_Hemicentin/VWA7"/>
</dbReference>
<dbReference type="AlphaFoldDB" id="A0AAN8MU43"/>
<evidence type="ECO:0000313" key="4">
    <source>
        <dbReference type="Proteomes" id="UP001313282"/>
    </source>
</evidence>
<evidence type="ECO:0000259" key="1">
    <source>
        <dbReference type="Pfam" id="PF23560"/>
    </source>
</evidence>
<gene>
    <name evidence="3" type="ORF">TWF718_002377</name>
</gene>
<protein>
    <submittedName>
        <fullName evidence="3">Uncharacterized protein</fullName>
    </submittedName>
</protein>
<dbReference type="PANTHER" id="PTHR14905:SF7">
    <property type="entry name" value="VON WILLEBRAND FACTOR A DOMAIN-CONTAINING PROTEIN 7"/>
    <property type="match status" value="1"/>
</dbReference>
<name>A0AAN8MU43_9PEZI</name>
<feature type="domain" description="VWA7 N-terminal" evidence="2">
    <location>
        <begin position="39"/>
        <end position="248"/>
    </location>
</feature>
<dbReference type="Proteomes" id="UP001313282">
    <property type="component" value="Unassembled WGS sequence"/>
</dbReference>
<organism evidence="3 4">
    <name type="scientific">Orbilia javanica</name>
    <dbReference type="NCBI Taxonomy" id="47235"/>
    <lineage>
        <taxon>Eukaryota</taxon>
        <taxon>Fungi</taxon>
        <taxon>Dikarya</taxon>
        <taxon>Ascomycota</taxon>
        <taxon>Pezizomycotina</taxon>
        <taxon>Orbiliomycetes</taxon>
        <taxon>Orbiliales</taxon>
        <taxon>Orbiliaceae</taxon>
        <taxon>Orbilia</taxon>
    </lineage>
</organism>
<proteinExistence type="predicted"/>
<dbReference type="InterPro" id="IPR056862">
    <property type="entry name" value="VWA7_N"/>
</dbReference>
<dbReference type="Pfam" id="PF23560">
    <property type="entry name" value="GBD_Hemicentin"/>
    <property type="match status" value="1"/>
</dbReference>
<evidence type="ECO:0000259" key="2">
    <source>
        <dbReference type="Pfam" id="PF25107"/>
    </source>
</evidence>
<accession>A0AAN8MU43</accession>
<sequence>MLGAHGVSHMEQTRLAMGLLWDLWYGDIPGWVPTYKNLLAVNEIAEANALVDDDQENGELHFDGESFQLGQERLVKLSDQAVALANAGDYIGARKSIGMALHTLQDFYAHSNWVESLVQKGAANQIYPGLGYPNTMIYPLDNKARTCENCRATTAVFCGDCDDNLKTIGLTSGYYSGEPKFKKISSAKCSHGGPFDGSTTYDLGLIDSVIYVGQGINKDSSTCLLSPHRSLHIRAAQIAIDATKDWVNARIYKRLPQLQSDYLFGKEYKDGSLLDPGAPTLYDLLISSIQPHKRDLMSRATALDHNMHTVAMAENVHEHGKALLRAKVGRNSKLYPVQIIQDGVKERGSEELVDDYGWRETALATGGHLITVPKDEIMEAVALLDTISRPNNNEILSIAVTGPDAKIDPEFVFPIDSSLKSLVVTTSGATSFEILNPNGSPYELASSAAGTEMRRVGNTIALSLNSTTIPPPGLYRISLKAASNYTLSISGESDLSIISFYLAEAGGRPQHRAFFPIQSLPIAGEMPMVKAHVNGNFTDGKFEFRTKEGALIASQDTVHREVDSEEIATMFYGNSSAIPEGDFMAYLTGVNDDGNTFQRAVPMMISSSKLRLTVPIIQRMVVGEQRKVTIGLTNLNSIPDTYEVFAVDSKDSIIEVTRSNIELKPGETGSFDVNFLPRMNSTIGMTEVVIGAKGRATKGNMSLQRFVLEPKSNPILYSRIRYHQYANETEQLIERLMMGMKR</sequence>